<dbReference type="Proteomes" id="UP001054837">
    <property type="component" value="Unassembled WGS sequence"/>
</dbReference>
<dbReference type="AlphaFoldDB" id="A0AAV4TEA0"/>
<protein>
    <submittedName>
        <fullName evidence="1">Uncharacterized protein</fullName>
    </submittedName>
</protein>
<proteinExistence type="predicted"/>
<evidence type="ECO:0000313" key="1">
    <source>
        <dbReference type="EMBL" id="GIY44509.1"/>
    </source>
</evidence>
<sequence length="111" mass="12659">MLFRCEFRHGSVRACQLFYEPLLRWGEEHPQNALGLMVKAAAPNRHGAHNTTMALFSMDIVLPFLQITGCQGCNYSARKEHRIDFRGISVFAKTMKLLLLAFTHSFRSQSS</sequence>
<keyword evidence="2" id="KW-1185">Reference proteome</keyword>
<name>A0AAV4TEA0_9ARAC</name>
<evidence type="ECO:0000313" key="2">
    <source>
        <dbReference type="Proteomes" id="UP001054837"/>
    </source>
</evidence>
<comment type="caution">
    <text evidence="1">The sequence shown here is derived from an EMBL/GenBank/DDBJ whole genome shotgun (WGS) entry which is preliminary data.</text>
</comment>
<organism evidence="1 2">
    <name type="scientific">Caerostris darwini</name>
    <dbReference type="NCBI Taxonomy" id="1538125"/>
    <lineage>
        <taxon>Eukaryota</taxon>
        <taxon>Metazoa</taxon>
        <taxon>Ecdysozoa</taxon>
        <taxon>Arthropoda</taxon>
        <taxon>Chelicerata</taxon>
        <taxon>Arachnida</taxon>
        <taxon>Araneae</taxon>
        <taxon>Araneomorphae</taxon>
        <taxon>Entelegynae</taxon>
        <taxon>Araneoidea</taxon>
        <taxon>Araneidae</taxon>
        <taxon>Caerostris</taxon>
    </lineage>
</organism>
<gene>
    <name evidence="1" type="ORF">CDAR_67651</name>
</gene>
<reference evidence="1 2" key="1">
    <citation type="submission" date="2021-06" db="EMBL/GenBank/DDBJ databases">
        <title>Caerostris darwini draft genome.</title>
        <authorList>
            <person name="Kono N."/>
            <person name="Arakawa K."/>
        </authorList>
    </citation>
    <scope>NUCLEOTIDE SEQUENCE [LARGE SCALE GENOMIC DNA]</scope>
</reference>
<accession>A0AAV4TEA0</accession>
<dbReference type="EMBL" id="BPLQ01009532">
    <property type="protein sequence ID" value="GIY44509.1"/>
    <property type="molecule type" value="Genomic_DNA"/>
</dbReference>